<reference evidence="1 2" key="1">
    <citation type="submission" date="2021-04" db="EMBL/GenBank/DDBJ databases">
        <title>Chitinophaga sp. nov., isolated from the rhizosphere soil.</title>
        <authorList>
            <person name="He S."/>
        </authorList>
    </citation>
    <scope>NUCLEOTIDE SEQUENCE [LARGE SCALE GENOMIC DNA]</scope>
    <source>
        <strain evidence="1 2">2R12</strain>
    </source>
</reference>
<dbReference type="Proteomes" id="UP000676386">
    <property type="component" value="Unassembled WGS sequence"/>
</dbReference>
<evidence type="ECO:0008006" key="3">
    <source>
        <dbReference type="Google" id="ProtNLM"/>
    </source>
</evidence>
<evidence type="ECO:0000313" key="2">
    <source>
        <dbReference type="Proteomes" id="UP000676386"/>
    </source>
</evidence>
<proteinExistence type="predicted"/>
<comment type="caution">
    <text evidence="1">The sequence shown here is derived from an EMBL/GenBank/DDBJ whole genome shotgun (WGS) entry which is preliminary data.</text>
</comment>
<keyword evidence="2" id="KW-1185">Reference proteome</keyword>
<organism evidence="1 2">
    <name type="scientific">Chitinophaga hostae</name>
    <dbReference type="NCBI Taxonomy" id="2831022"/>
    <lineage>
        <taxon>Bacteria</taxon>
        <taxon>Pseudomonadati</taxon>
        <taxon>Bacteroidota</taxon>
        <taxon>Chitinophagia</taxon>
        <taxon>Chitinophagales</taxon>
        <taxon>Chitinophagaceae</taxon>
        <taxon>Chitinophaga</taxon>
    </lineage>
</organism>
<protein>
    <recommendedName>
        <fullName evidence="3">IPT/TIG domain-containing protein</fullName>
    </recommendedName>
</protein>
<gene>
    <name evidence="1" type="ORF">KE626_12630</name>
</gene>
<dbReference type="RefSeq" id="WP_211973265.1">
    <property type="nucleotide sequence ID" value="NZ_CBFHAM010000003.1"/>
</dbReference>
<accession>A0ABS5IZ37</accession>
<dbReference type="EMBL" id="JAGTXB010000005">
    <property type="protein sequence ID" value="MBS0028155.1"/>
    <property type="molecule type" value="Genomic_DNA"/>
</dbReference>
<name>A0ABS5IZ37_9BACT</name>
<evidence type="ECO:0000313" key="1">
    <source>
        <dbReference type="EMBL" id="MBS0028155.1"/>
    </source>
</evidence>
<sequence length="563" mass="61144">MKTSIRTVISITCLLWLTQCKKVDKNERLLNSQPSIITSHATLIGTKQYLSPDDQYSYQYKTSFKPGDTMELAGRLFPQQLEIKIGGVNAKVVMQQKITILGTPEIPAVEADFLKLVITKAMGTGRSIPVELTANGETITAPPINILEPSAPPPYLGGGKTDTTLVVASLFSFKQDGFGPADRDFVGGNVTAAGNIFFFNKKVAYLTSITGKAPAKVLEAGLQYSSSTDQFQIIGILSATCSWDGADLFISAEVTDNGPNNPLLGTDPNAKPFGVLRLLKMNLGTKKITPLNRSLFGGRGTNRVMYGWPPQKSVAGNIDTVSIIAQEIRVDAYGNLYVTNQVERRSVTIVSKISPDGQVKTLFSLNRNYPGLYPAAASGYVFHPSTLQGFAGPADYATNTTLLRPAWYSFRTEEPLLIFEGDHMAISCNYSDTSRLTGKYPTQRTVSETMSFIGSLNTSSALLSTGEIVSFSYASPMSYNMEKKVAYIYAGQEINELIGSNAPLSGKSQVNTTGLAKYVNFSSLRGVLGVDNKDAIYLFTEGRKTAPPDSPESYLQVYKLRKP</sequence>